<dbReference type="PANTHER" id="PTHR39338:SF6">
    <property type="entry name" value="BLL5662 PROTEIN"/>
    <property type="match status" value="1"/>
</dbReference>
<keyword evidence="3" id="KW-1185">Reference proteome</keyword>
<evidence type="ECO:0000256" key="1">
    <source>
        <dbReference type="SAM" id="MobiDB-lite"/>
    </source>
</evidence>
<dbReference type="CDD" id="cd00198">
    <property type="entry name" value="vWFA"/>
    <property type="match status" value="1"/>
</dbReference>
<gene>
    <name evidence="2" type="ORF">Aru02nite_24360</name>
</gene>
<dbReference type="SUPFAM" id="SSF53300">
    <property type="entry name" value="vWA-like"/>
    <property type="match status" value="1"/>
</dbReference>
<reference evidence="2" key="1">
    <citation type="submission" date="2021-01" db="EMBL/GenBank/DDBJ databases">
        <title>Whole genome shotgun sequence of Actinocatenispora rupis NBRC 107355.</title>
        <authorList>
            <person name="Komaki H."/>
            <person name="Tamura T."/>
        </authorList>
    </citation>
    <scope>NUCLEOTIDE SEQUENCE</scope>
    <source>
        <strain evidence="2">NBRC 107355</strain>
    </source>
</reference>
<protein>
    <recommendedName>
        <fullName evidence="4">VWFA domain-containing protein</fullName>
    </recommendedName>
</protein>
<dbReference type="Pfam" id="PF05762">
    <property type="entry name" value="VWA_CoxE"/>
    <property type="match status" value="1"/>
</dbReference>
<evidence type="ECO:0000313" key="2">
    <source>
        <dbReference type="EMBL" id="GID11547.1"/>
    </source>
</evidence>
<accession>A0A8J3J7G5</accession>
<dbReference type="Gene3D" id="3.40.50.410">
    <property type="entry name" value="von Willebrand factor, type A domain"/>
    <property type="match status" value="1"/>
</dbReference>
<dbReference type="RefSeq" id="WP_239076623.1">
    <property type="nucleotide sequence ID" value="NZ_BAAAZM010000006.1"/>
</dbReference>
<dbReference type="InterPro" id="IPR036465">
    <property type="entry name" value="vWFA_dom_sf"/>
</dbReference>
<dbReference type="Proteomes" id="UP000612808">
    <property type="component" value="Unassembled WGS sequence"/>
</dbReference>
<dbReference type="EMBL" id="BOMB01000012">
    <property type="protein sequence ID" value="GID11547.1"/>
    <property type="molecule type" value="Genomic_DNA"/>
</dbReference>
<dbReference type="PIRSF" id="PIRSF010256">
    <property type="entry name" value="CoxE_vWa"/>
    <property type="match status" value="1"/>
</dbReference>
<dbReference type="InterPro" id="IPR008912">
    <property type="entry name" value="Uncharacterised_CoxE"/>
</dbReference>
<evidence type="ECO:0008006" key="4">
    <source>
        <dbReference type="Google" id="ProtNLM"/>
    </source>
</evidence>
<organism evidence="2 3">
    <name type="scientific">Actinocatenispora rupis</name>
    <dbReference type="NCBI Taxonomy" id="519421"/>
    <lineage>
        <taxon>Bacteria</taxon>
        <taxon>Bacillati</taxon>
        <taxon>Actinomycetota</taxon>
        <taxon>Actinomycetes</taxon>
        <taxon>Micromonosporales</taxon>
        <taxon>Micromonosporaceae</taxon>
        <taxon>Actinocatenispora</taxon>
    </lineage>
</organism>
<proteinExistence type="predicted"/>
<dbReference type="AlphaFoldDB" id="A0A8J3J7G5"/>
<dbReference type="InterPro" id="IPR011195">
    <property type="entry name" value="UCP010256"/>
</dbReference>
<comment type="caution">
    <text evidence="2">The sequence shown here is derived from an EMBL/GenBank/DDBJ whole genome shotgun (WGS) entry which is preliminary data.</text>
</comment>
<evidence type="ECO:0000313" key="3">
    <source>
        <dbReference type="Proteomes" id="UP000612808"/>
    </source>
</evidence>
<sequence length="409" mass="43527">MTVVPGPVPRLLRGVDRAAFAAALTRRLRERGVPVDLTATGVFVRALATRTPTTPTALYWTARIAVVRRHADLAAFDAVFAELFADAALGTDPHARHRPPAGRPAASAAPGPPEPGGSGLPWAIRPTVVGVADGDAPDGPGVPQRLPSAAAGLADTPFEDLDAARYALLADWLAAALPALPTRRTRRRAVRRRGTRTALRETMARSRRTGWEPIDLVRTSPVRRPRRLVLLCDVSRSMQAEATAYLHLGRAFVRGTDAEVFAFATRLTRLTPALRRRSATDATAQATAAVADRFGGTRIAANLHALLASRHADLLRGAVVVIASDGWDSCPAADLAAELARVRRRAYRILWVNPRAGVPGFEPRVAAMAAALPYCDRLVPGGTFAALRGVVDEIAGCAALSRRPVTTTA</sequence>
<feature type="region of interest" description="Disordered" evidence="1">
    <location>
        <begin position="94"/>
        <end position="123"/>
    </location>
</feature>
<name>A0A8J3J7G5_9ACTN</name>
<dbReference type="PANTHER" id="PTHR39338">
    <property type="entry name" value="BLL5662 PROTEIN-RELATED"/>
    <property type="match status" value="1"/>
</dbReference>